<dbReference type="PROSITE" id="PS51352">
    <property type="entry name" value="THIOREDOXIN_2"/>
    <property type="match status" value="1"/>
</dbReference>
<accession>A0ABU5MY88</accession>
<sequence length="147" mass="16279">MKKWLILVAAVALSAGAFAAEGWLTDFEKAKAQAKQENKHILIDFSGSDWCGWCIKLDKEVFQKEEFKAYAEDNLVLMLADFPSDKSKVSAETMKQNEKLAKEFGVRGFPTVFVLAPDGSTVGKTGYQAGGPEEYVKHLKSIIAEKK</sequence>
<feature type="chain" id="PRO_5046866183" evidence="2">
    <location>
        <begin position="20"/>
        <end position="147"/>
    </location>
</feature>
<protein>
    <submittedName>
        <fullName evidence="4">Thioredoxin family protein</fullName>
    </submittedName>
</protein>
<dbReference type="InterPro" id="IPR013766">
    <property type="entry name" value="Thioredoxin_domain"/>
</dbReference>
<dbReference type="Proteomes" id="UP001290861">
    <property type="component" value="Unassembled WGS sequence"/>
</dbReference>
<keyword evidence="1 2" id="KW-0732">Signal</keyword>
<dbReference type="PANTHER" id="PTHR15337:SF11">
    <property type="entry name" value="THIOREDOXIN DOMAIN-CONTAINING PROTEIN"/>
    <property type="match status" value="1"/>
</dbReference>
<evidence type="ECO:0000256" key="1">
    <source>
        <dbReference type="ARBA" id="ARBA00022729"/>
    </source>
</evidence>
<reference evidence="4 5" key="1">
    <citation type="journal article" date="2024" name="Appl. Environ. Microbiol.">
        <title>Pontiella agarivorans sp. nov., a novel marine anaerobic bacterium capable of degrading macroalgal polysaccharides and fixing nitrogen.</title>
        <authorList>
            <person name="Liu N."/>
            <person name="Kivenson V."/>
            <person name="Peng X."/>
            <person name="Cui Z."/>
            <person name="Lankiewicz T.S."/>
            <person name="Gosselin K.M."/>
            <person name="English C.J."/>
            <person name="Blair E.M."/>
            <person name="O'Malley M.A."/>
            <person name="Valentine D.L."/>
        </authorList>
    </citation>
    <scope>NUCLEOTIDE SEQUENCE [LARGE SCALE GENOMIC DNA]</scope>
    <source>
        <strain evidence="4 5">NLcol2</strain>
    </source>
</reference>
<dbReference type="InterPro" id="IPR051099">
    <property type="entry name" value="AGR/TXD"/>
</dbReference>
<organism evidence="4 5">
    <name type="scientific">Pontiella agarivorans</name>
    <dbReference type="NCBI Taxonomy" id="3038953"/>
    <lineage>
        <taxon>Bacteria</taxon>
        <taxon>Pseudomonadati</taxon>
        <taxon>Kiritimatiellota</taxon>
        <taxon>Kiritimatiellia</taxon>
        <taxon>Kiritimatiellales</taxon>
        <taxon>Pontiellaceae</taxon>
        <taxon>Pontiella</taxon>
    </lineage>
</organism>
<evidence type="ECO:0000256" key="2">
    <source>
        <dbReference type="SAM" id="SignalP"/>
    </source>
</evidence>
<dbReference type="EMBL" id="JARVCO010000010">
    <property type="protein sequence ID" value="MDZ8119164.1"/>
    <property type="molecule type" value="Genomic_DNA"/>
</dbReference>
<evidence type="ECO:0000313" key="5">
    <source>
        <dbReference type="Proteomes" id="UP001290861"/>
    </source>
</evidence>
<dbReference type="RefSeq" id="WP_322608952.1">
    <property type="nucleotide sequence ID" value="NZ_JARVCO010000010.1"/>
</dbReference>
<name>A0ABU5MY88_9BACT</name>
<feature type="domain" description="Thioredoxin" evidence="3">
    <location>
        <begin position="6"/>
        <end position="144"/>
    </location>
</feature>
<dbReference type="Pfam" id="PF13899">
    <property type="entry name" value="Thioredoxin_7"/>
    <property type="match status" value="1"/>
</dbReference>
<dbReference type="SUPFAM" id="SSF52833">
    <property type="entry name" value="Thioredoxin-like"/>
    <property type="match status" value="1"/>
</dbReference>
<evidence type="ECO:0000313" key="4">
    <source>
        <dbReference type="EMBL" id="MDZ8119164.1"/>
    </source>
</evidence>
<dbReference type="InterPro" id="IPR036249">
    <property type="entry name" value="Thioredoxin-like_sf"/>
</dbReference>
<evidence type="ECO:0000259" key="3">
    <source>
        <dbReference type="PROSITE" id="PS51352"/>
    </source>
</evidence>
<proteinExistence type="predicted"/>
<dbReference type="PANTHER" id="PTHR15337">
    <property type="entry name" value="ANTERIOR GRADIENT PROTEIN-RELATED"/>
    <property type="match status" value="1"/>
</dbReference>
<keyword evidence="5" id="KW-1185">Reference proteome</keyword>
<feature type="signal peptide" evidence="2">
    <location>
        <begin position="1"/>
        <end position="19"/>
    </location>
</feature>
<dbReference type="Gene3D" id="3.40.30.10">
    <property type="entry name" value="Glutaredoxin"/>
    <property type="match status" value="1"/>
</dbReference>
<gene>
    <name evidence="4" type="ORF">P9H32_11070</name>
</gene>
<comment type="caution">
    <text evidence="4">The sequence shown here is derived from an EMBL/GenBank/DDBJ whole genome shotgun (WGS) entry which is preliminary data.</text>
</comment>